<evidence type="ECO:0000256" key="1">
    <source>
        <dbReference type="ARBA" id="ARBA00023015"/>
    </source>
</evidence>
<dbReference type="STRING" id="1797989.A3H66_01900"/>
<reference evidence="5 6" key="1">
    <citation type="journal article" date="2016" name="Nat. Commun.">
        <title>Thousands of microbial genomes shed light on interconnected biogeochemical processes in an aquifer system.</title>
        <authorList>
            <person name="Anantharaman K."/>
            <person name="Brown C.T."/>
            <person name="Hug L.A."/>
            <person name="Sharon I."/>
            <person name="Castelle C.J."/>
            <person name="Probst A.J."/>
            <person name="Thomas B.C."/>
            <person name="Singh A."/>
            <person name="Wilkins M.J."/>
            <person name="Karaoz U."/>
            <person name="Brodie E.L."/>
            <person name="Williams K.H."/>
            <person name="Hubbard S.S."/>
            <person name="Banfield J.F."/>
        </authorList>
    </citation>
    <scope>NUCLEOTIDE SEQUENCE [LARGE SCALE GENOMIC DNA]</scope>
</reference>
<dbReference type="GO" id="GO:0006354">
    <property type="term" value="P:DNA-templated transcription elongation"/>
    <property type="evidence" value="ECO:0007669"/>
    <property type="project" value="TreeGrafter"/>
</dbReference>
<feature type="non-terminal residue" evidence="5">
    <location>
        <position position="1"/>
    </location>
</feature>
<accession>A0A1F5SD80</accession>
<dbReference type="GO" id="GO:0032784">
    <property type="term" value="P:regulation of DNA-templated transcription elongation"/>
    <property type="evidence" value="ECO:0007669"/>
    <property type="project" value="InterPro"/>
</dbReference>
<protein>
    <recommendedName>
        <fullName evidence="7">Transcription elongation factor GreA</fullName>
    </recommendedName>
</protein>
<dbReference type="SUPFAM" id="SSF54534">
    <property type="entry name" value="FKBP-like"/>
    <property type="match status" value="1"/>
</dbReference>
<dbReference type="SUPFAM" id="SSF46557">
    <property type="entry name" value="GreA transcript cleavage protein, N-terminal domain"/>
    <property type="match status" value="1"/>
</dbReference>
<feature type="domain" description="Transcription elongation factor GreA/GreB C-terminal" evidence="3">
    <location>
        <begin position="70"/>
        <end position="140"/>
    </location>
</feature>
<sequence>NELQNKLAKLKISRPASANEVKRLAEMGDFSENTAYQIAKGRLRGLNQKILEIEDHLRRAIIIKPTKNAQTAQFGSEVTLETQGRKKTYLILGSAETNPAKGIISNTSPIGAALMGRRVGDKIKINLAGKKIEYQIIKIT</sequence>
<evidence type="ECO:0000256" key="2">
    <source>
        <dbReference type="ARBA" id="ARBA00023163"/>
    </source>
</evidence>
<evidence type="ECO:0008006" key="7">
    <source>
        <dbReference type="Google" id="ProtNLM"/>
    </source>
</evidence>
<proteinExistence type="predicted"/>
<dbReference type="Proteomes" id="UP000178783">
    <property type="component" value="Unassembled WGS sequence"/>
</dbReference>
<comment type="caution">
    <text evidence="5">The sequence shown here is derived from an EMBL/GenBank/DDBJ whole genome shotgun (WGS) entry which is preliminary data.</text>
</comment>
<name>A0A1F5SD80_9BACT</name>
<organism evidence="5 6">
    <name type="scientific">Candidatus Falkowbacteria bacterium RIFCSPLOWO2_02_FULL_45_21</name>
    <dbReference type="NCBI Taxonomy" id="1797989"/>
    <lineage>
        <taxon>Bacteria</taxon>
        <taxon>Candidatus Falkowiibacteriota</taxon>
    </lineage>
</organism>
<evidence type="ECO:0000313" key="5">
    <source>
        <dbReference type="EMBL" id="OGF24423.1"/>
    </source>
</evidence>
<dbReference type="PANTHER" id="PTHR30437:SF4">
    <property type="entry name" value="TRANSCRIPTION ELONGATION FACTOR GREA"/>
    <property type="match status" value="1"/>
</dbReference>
<dbReference type="InterPro" id="IPR036805">
    <property type="entry name" value="Tscrpt_elong_fac_GreA/B_N_sf"/>
</dbReference>
<feature type="domain" description="Transcription elongation factor GreA/GreB N-terminal" evidence="4">
    <location>
        <begin position="2"/>
        <end position="62"/>
    </location>
</feature>
<gene>
    <name evidence="5" type="ORF">A3H66_01900</name>
</gene>
<dbReference type="EMBL" id="MFFW01000019">
    <property type="protein sequence ID" value="OGF24423.1"/>
    <property type="molecule type" value="Genomic_DNA"/>
</dbReference>
<evidence type="ECO:0000259" key="3">
    <source>
        <dbReference type="Pfam" id="PF01272"/>
    </source>
</evidence>
<dbReference type="PIRSF" id="PIRSF006092">
    <property type="entry name" value="GreA_GreB"/>
    <property type="match status" value="1"/>
</dbReference>
<dbReference type="PANTHER" id="PTHR30437">
    <property type="entry name" value="TRANSCRIPTION ELONGATION FACTOR GREA"/>
    <property type="match status" value="1"/>
</dbReference>
<keyword evidence="2" id="KW-0804">Transcription</keyword>
<dbReference type="GO" id="GO:0070063">
    <property type="term" value="F:RNA polymerase binding"/>
    <property type="evidence" value="ECO:0007669"/>
    <property type="project" value="InterPro"/>
</dbReference>
<dbReference type="InterPro" id="IPR001437">
    <property type="entry name" value="Tscrpt_elong_fac_GreA/B_C"/>
</dbReference>
<dbReference type="Gene3D" id="1.10.287.180">
    <property type="entry name" value="Transcription elongation factor, GreA/GreB, N-terminal domain"/>
    <property type="match status" value="1"/>
</dbReference>
<dbReference type="Pfam" id="PF03449">
    <property type="entry name" value="GreA_GreB_N"/>
    <property type="match status" value="1"/>
</dbReference>
<dbReference type="InterPro" id="IPR023459">
    <property type="entry name" value="Tscrpt_elong_fac_GreA/B_fam"/>
</dbReference>
<evidence type="ECO:0000313" key="6">
    <source>
        <dbReference type="Proteomes" id="UP000178783"/>
    </source>
</evidence>
<dbReference type="Pfam" id="PF01272">
    <property type="entry name" value="GreA_GreB"/>
    <property type="match status" value="1"/>
</dbReference>
<dbReference type="InterPro" id="IPR022691">
    <property type="entry name" value="Tscrpt_elong_fac_GreA/B_N"/>
</dbReference>
<dbReference type="InterPro" id="IPR036953">
    <property type="entry name" value="GreA/GreB_C_sf"/>
</dbReference>
<dbReference type="Gene3D" id="3.10.50.30">
    <property type="entry name" value="Transcription elongation factor, GreA/GreB, C-terminal domain"/>
    <property type="match status" value="1"/>
</dbReference>
<evidence type="ECO:0000259" key="4">
    <source>
        <dbReference type="Pfam" id="PF03449"/>
    </source>
</evidence>
<dbReference type="AlphaFoldDB" id="A0A1F5SD80"/>
<dbReference type="GO" id="GO:0003677">
    <property type="term" value="F:DNA binding"/>
    <property type="evidence" value="ECO:0007669"/>
    <property type="project" value="InterPro"/>
</dbReference>
<keyword evidence="1" id="KW-0805">Transcription regulation</keyword>